<evidence type="ECO:0000256" key="2">
    <source>
        <dbReference type="ARBA" id="ARBA00022908"/>
    </source>
</evidence>
<keyword evidence="8" id="KW-1185">Reference proteome</keyword>
<dbReference type="GO" id="GO:0000150">
    <property type="term" value="F:DNA strand exchange activity"/>
    <property type="evidence" value="ECO:0007669"/>
    <property type="project" value="InterPro"/>
</dbReference>
<keyword evidence="2" id="KW-0229">DNA integration</keyword>
<dbReference type="Pfam" id="PF02796">
    <property type="entry name" value="HTH_7"/>
    <property type="match status" value="1"/>
</dbReference>
<dbReference type="Pfam" id="PF00239">
    <property type="entry name" value="Resolvase"/>
    <property type="match status" value="1"/>
</dbReference>
<protein>
    <submittedName>
        <fullName evidence="7">Site-specific DNA recombinase</fullName>
    </submittedName>
</protein>
<dbReference type="EMBL" id="FNSQ01000005">
    <property type="protein sequence ID" value="SEB81153.1"/>
    <property type="molecule type" value="Genomic_DNA"/>
</dbReference>
<accession>A0A1H4MDZ1</accession>
<name>A0A1H4MDZ1_9MICO</name>
<dbReference type="Gene3D" id="3.40.50.1390">
    <property type="entry name" value="Resolvase, N-terminal catalytic domain"/>
    <property type="match status" value="1"/>
</dbReference>
<dbReference type="SUPFAM" id="SSF53041">
    <property type="entry name" value="Resolvase-like"/>
    <property type="match status" value="1"/>
</dbReference>
<dbReference type="Proteomes" id="UP000183750">
    <property type="component" value="Unassembled WGS sequence"/>
</dbReference>
<evidence type="ECO:0000259" key="6">
    <source>
        <dbReference type="PROSITE" id="PS51736"/>
    </source>
</evidence>
<dbReference type="InterPro" id="IPR050639">
    <property type="entry name" value="SSR_resolvase"/>
</dbReference>
<gene>
    <name evidence="7" type="ORF">SAMN04489807_2111</name>
</gene>
<dbReference type="InterPro" id="IPR009057">
    <property type="entry name" value="Homeodomain-like_sf"/>
</dbReference>
<dbReference type="AlphaFoldDB" id="A0A1H4MDZ1"/>
<dbReference type="InterPro" id="IPR006120">
    <property type="entry name" value="Resolvase_HTH_dom"/>
</dbReference>
<dbReference type="PANTHER" id="PTHR30461:SF2">
    <property type="entry name" value="SERINE RECOMBINASE PINE-RELATED"/>
    <property type="match status" value="1"/>
</dbReference>
<feature type="domain" description="Resolvase/invertase-type recombinase catalytic" evidence="6">
    <location>
        <begin position="16"/>
        <end position="155"/>
    </location>
</feature>
<evidence type="ECO:0000313" key="8">
    <source>
        <dbReference type="Proteomes" id="UP000183750"/>
    </source>
</evidence>
<dbReference type="PROSITE" id="PS51736">
    <property type="entry name" value="RECOMBINASES_3"/>
    <property type="match status" value="1"/>
</dbReference>
<evidence type="ECO:0000256" key="3">
    <source>
        <dbReference type="ARBA" id="ARBA00023125"/>
    </source>
</evidence>
<dbReference type="SUPFAM" id="SSF46689">
    <property type="entry name" value="Homeodomain-like"/>
    <property type="match status" value="1"/>
</dbReference>
<dbReference type="InterPro" id="IPR006118">
    <property type="entry name" value="Recombinase_CS"/>
</dbReference>
<dbReference type="SMART" id="SM00857">
    <property type="entry name" value="Resolvase"/>
    <property type="match status" value="1"/>
</dbReference>
<feature type="active site" description="O-(5'-phospho-DNA)-serine intermediate" evidence="5">
    <location>
        <position position="24"/>
    </location>
</feature>
<evidence type="ECO:0000313" key="7">
    <source>
        <dbReference type="EMBL" id="SEB81153.1"/>
    </source>
</evidence>
<dbReference type="Gene3D" id="1.10.10.60">
    <property type="entry name" value="Homeodomain-like"/>
    <property type="match status" value="1"/>
</dbReference>
<evidence type="ECO:0000256" key="1">
    <source>
        <dbReference type="ARBA" id="ARBA00009913"/>
    </source>
</evidence>
<keyword evidence="4" id="KW-0233">DNA recombination</keyword>
<reference evidence="8" key="1">
    <citation type="submission" date="2016-10" db="EMBL/GenBank/DDBJ databases">
        <authorList>
            <person name="Varghese N."/>
            <person name="Submissions S."/>
        </authorList>
    </citation>
    <scope>NUCLEOTIDE SEQUENCE [LARGE SCALE GENOMIC DNA]</scope>
    <source>
        <strain evidence="8">DSM 16089</strain>
    </source>
</reference>
<dbReference type="CDD" id="cd00569">
    <property type="entry name" value="HTH_Hin_like"/>
    <property type="match status" value="1"/>
</dbReference>
<dbReference type="GO" id="GO:0003677">
    <property type="term" value="F:DNA binding"/>
    <property type="evidence" value="ECO:0007669"/>
    <property type="project" value="UniProtKB-KW"/>
</dbReference>
<dbReference type="PANTHER" id="PTHR30461">
    <property type="entry name" value="DNA-INVERTASE FROM LAMBDOID PROPHAGE"/>
    <property type="match status" value="1"/>
</dbReference>
<evidence type="ECO:0000256" key="4">
    <source>
        <dbReference type="ARBA" id="ARBA00023172"/>
    </source>
</evidence>
<dbReference type="InterPro" id="IPR036162">
    <property type="entry name" value="Resolvase-like_N_sf"/>
</dbReference>
<dbReference type="CDD" id="cd03768">
    <property type="entry name" value="SR_ResInv"/>
    <property type="match status" value="1"/>
</dbReference>
<evidence type="ECO:0000256" key="5">
    <source>
        <dbReference type="PIRSR" id="PIRSR606118-50"/>
    </source>
</evidence>
<sequence length="204" mass="22734">MYSQHRLIYTGLMTSQRIGYGRVSTTDQHPESQHDALVTAGCDLVFIEKYTGTKASRPVWDRVRGTDDAPGILRKGDTLVITRLDRLGRSAKDLLQVASNLEERGVDLVATEQSIDTTTPEGKLFFTMVAAFAEFEHSMIRARTMDGLAAARARGRKGGRKAILTPRQAERIRKAYEDGSTITELAGDFKVSRPTIYRALERTK</sequence>
<dbReference type="InterPro" id="IPR006119">
    <property type="entry name" value="Resolv_N"/>
</dbReference>
<dbReference type="GO" id="GO:0015074">
    <property type="term" value="P:DNA integration"/>
    <property type="evidence" value="ECO:0007669"/>
    <property type="project" value="UniProtKB-KW"/>
</dbReference>
<comment type="similarity">
    <text evidence="1">Belongs to the site-specific recombinase resolvase family.</text>
</comment>
<keyword evidence="3" id="KW-0238">DNA-binding</keyword>
<dbReference type="PROSITE" id="PS00398">
    <property type="entry name" value="RECOMBINASES_2"/>
    <property type="match status" value="1"/>
</dbReference>
<proteinExistence type="inferred from homology"/>
<organism evidence="7 8">
    <name type="scientific">Microbacterium hydrocarbonoxydans</name>
    <dbReference type="NCBI Taxonomy" id="273678"/>
    <lineage>
        <taxon>Bacteria</taxon>
        <taxon>Bacillati</taxon>
        <taxon>Actinomycetota</taxon>
        <taxon>Actinomycetes</taxon>
        <taxon>Micrococcales</taxon>
        <taxon>Microbacteriaceae</taxon>
        <taxon>Microbacterium</taxon>
    </lineage>
</organism>